<keyword evidence="8" id="KW-1185">Reference proteome</keyword>
<dbReference type="InterPro" id="IPR051415">
    <property type="entry name" value="LAAT-1"/>
</dbReference>
<sequence>MNNCQSSASQASFLPTVAHPIQEAIGRDCFLFSNGFASAARRFPTPSTPDTNTDTDTVAKDTVMEDRCQLLREGGFTNFFISILILLGILLSYATQHYRIISRGSSEGISPYFILLGVTSANAQFGNILSLPESRADVACCKEVSPFECTAGLLGIAQIGTQWVCFATIMAPSLVLFLVFFRRDDADIAAEELERDPDQPSWKTALTVGGVCLVHGLFVVIISAALAFGAPSYLGVWANVLGVMAAAFAGIQYIPQIWTTYKLKHAGSLSILMMTIQTPGGFLFAASLAARLGWAGWSSWGVYVLTAIMQGIVLTMAIRYEWPSYRDRESHSPSSPSPPPQQRPAYNRRTTPRVLPSPGPYSAHLHAYGETQEEIERALDRESVQGVGENQPLLAPGGIGSSGTR</sequence>
<feature type="transmembrane region" description="Helical" evidence="6">
    <location>
        <begin position="202"/>
        <end position="228"/>
    </location>
</feature>
<comment type="caution">
    <text evidence="7">The sequence shown here is derived from an EMBL/GenBank/DDBJ whole genome shotgun (WGS) entry which is preliminary data.</text>
</comment>
<feature type="transmembrane region" description="Helical" evidence="6">
    <location>
        <begin position="161"/>
        <end position="181"/>
    </location>
</feature>
<dbReference type="PANTHER" id="PTHR16201:SF11">
    <property type="entry name" value="PQ-LOOP REPEAT-CONTAINING PROTEIN"/>
    <property type="match status" value="1"/>
</dbReference>
<comment type="subcellular location">
    <subcellularLocation>
        <location evidence="1">Membrane</location>
        <topology evidence="1">Multi-pass membrane protein</topology>
    </subcellularLocation>
</comment>
<feature type="transmembrane region" description="Helical" evidence="6">
    <location>
        <begin position="266"/>
        <end position="288"/>
    </location>
</feature>
<evidence type="ECO:0000256" key="2">
    <source>
        <dbReference type="ARBA" id="ARBA00022692"/>
    </source>
</evidence>
<evidence type="ECO:0000313" key="8">
    <source>
        <dbReference type="Proteomes" id="UP000297716"/>
    </source>
</evidence>
<feature type="transmembrane region" description="Helical" evidence="6">
    <location>
        <begin position="76"/>
        <end position="95"/>
    </location>
</feature>
<dbReference type="Pfam" id="PF04193">
    <property type="entry name" value="PQ-loop"/>
    <property type="match status" value="1"/>
</dbReference>
<dbReference type="GO" id="GO:0016020">
    <property type="term" value="C:membrane"/>
    <property type="evidence" value="ECO:0007669"/>
    <property type="project" value="UniProtKB-SubCell"/>
</dbReference>
<feature type="transmembrane region" description="Helical" evidence="6">
    <location>
        <begin position="234"/>
        <end position="254"/>
    </location>
</feature>
<protein>
    <recommendedName>
        <fullName evidence="9">PQ loop repeat protein</fullName>
    </recommendedName>
</protein>
<evidence type="ECO:0008006" key="9">
    <source>
        <dbReference type="Google" id="ProtNLM"/>
    </source>
</evidence>
<dbReference type="Proteomes" id="UP000297716">
    <property type="component" value="Unassembled WGS sequence"/>
</dbReference>
<dbReference type="PANTHER" id="PTHR16201">
    <property type="entry name" value="SEVEN TRANSMEMBRANE PROTEIN 1-RELATED"/>
    <property type="match status" value="1"/>
</dbReference>
<feature type="transmembrane region" description="Helical" evidence="6">
    <location>
        <begin position="300"/>
        <end position="318"/>
    </location>
</feature>
<evidence type="ECO:0000256" key="6">
    <source>
        <dbReference type="SAM" id="Phobius"/>
    </source>
</evidence>
<keyword evidence="4 6" id="KW-0472">Membrane</keyword>
<dbReference type="OrthoDB" id="19344at2759"/>
<evidence type="ECO:0000313" key="7">
    <source>
        <dbReference type="EMBL" id="TGJ80732.1"/>
    </source>
</evidence>
<keyword evidence="2 6" id="KW-0812">Transmembrane</keyword>
<dbReference type="AlphaFoldDB" id="A0A4Z0YWD7"/>
<evidence type="ECO:0000256" key="5">
    <source>
        <dbReference type="SAM" id="MobiDB-lite"/>
    </source>
</evidence>
<name>A0A4Z0YWD7_9PEZI</name>
<dbReference type="Gene3D" id="1.20.1280.290">
    <property type="match status" value="1"/>
</dbReference>
<evidence type="ECO:0000256" key="4">
    <source>
        <dbReference type="ARBA" id="ARBA00023136"/>
    </source>
</evidence>
<dbReference type="EMBL" id="SKBN01000204">
    <property type="protein sequence ID" value="TGJ80732.1"/>
    <property type="molecule type" value="Genomic_DNA"/>
</dbReference>
<proteinExistence type="predicted"/>
<dbReference type="InterPro" id="IPR006603">
    <property type="entry name" value="PQ-loop_rpt"/>
</dbReference>
<organism evidence="7 8">
    <name type="scientific">Xylaria hypoxylon</name>
    <dbReference type="NCBI Taxonomy" id="37992"/>
    <lineage>
        <taxon>Eukaryota</taxon>
        <taxon>Fungi</taxon>
        <taxon>Dikarya</taxon>
        <taxon>Ascomycota</taxon>
        <taxon>Pezizomycotina</taxon>
        <taxon>Sordariomycetes</taxon>
        <taxon>Xylariomycetidae</taxon>
        <taxon>Xylariales</taxon>
        <taxon>Xylariaceae</taxon>
        <taxon>Xylaria</taxon>
    </lineage>
</organism>
<keyword evidence="3 6" id="KW-1133">Transmembrane helix</keyword>
<feature type="region of interest" description="Disordered" evidence="5">
    <location>
        <begin position="327"/>
        <end position="367"/>
    </location>
</feature>
<feature type="region of interest" description="Disordered" evidence="5">
    <location>
        <begin position="379"/>
        <end position="405"/>
    </location>
</feature>
<evidence type="ECO:0000256" key="1">
    <source>
        <dbReference type="ARBA" id="ARBA00004141"/>
    </source>
</evidence>
<accession>A0A4Z0YWD7</accession>
<evidence type="ECO:0000256" key="3">
    <source>
        <dbReference type="ARBA" id="ARBA00022989"/>
    </source>
</evidence>
<gene>
    <name evidence="7" type="ORF">E0Z10_g8030</name>
</gene>
<dbReference type="SMART" id="SM00679">
    <property type="entry name" value="CTNS"/>
    <property type="match status" value="2"/>
</dbReference>
<reference evidence="7 8" key="1">
    <citation type="submission" date="2019-03" db="EMBL/GenBank/DDBJ databases">
        <title>Draft genome sequence of Xylaria hypoxylon DSM 108379, a ubiquitous saprotrophic-parasitic fungi on hardwood.</title>
        <authorList>
            <person name="Buettner E."/>
            <person name="Leonhardt S."/>
            <person name="Gebauer A.M."/>
            <person name="Liers C."/>
            <person name="Hofrichter M."/>
            <person name="Kellner H."/>
        </authorList>
    </citation>
    <scope>NUCLEOTIDE SEQUENCE [LARGE SCALE GENOMIC DNA]</scope>
    <source>
        <strain evidence="7 8">DSM 108379</strain>
    </source>
</reference>